<dbReference type="GO" id="GO:0016712">
    <property type="term" value="F:oxidoreductase activity, acting on paired donors, with incorporation or reduction of molecular oxygen, reduced flavin or flavoprotein as one donor, and incorporation of one atom of oxygen"/>
    <property type="evidence" value="ECO:0007669"/>
    <property type="project" value="UniProtKB-EC"/>
</dbReference>
<dbReference type="EMBL" id="JAFJMO010000006">
    <property type="protein sequence ID" value="KAJ8274246.1"/>
    <property type="molecule type" value="Genomic_DNA"/>
</dbReference>
<dbReference type="SUPFAM" id="SSF48264">
    <property type="entry name" value="Cytochrome P450"/>
    <property type="match status" value="1"/>
</dbReference>
<keyword evidence="5 10" id="KW-0479">Metal-binding</keyword>
<keyword evidence="13" id="KW-0472">Membrane</keyword>
<evidence type="ECO:0000256" key="10">
    <source>
        <dbReference type="PIRSR" id="PIRSR602401-1"/>
    </source>
</evidence>
<dbReference type="InterPro" id="IPR002401">
    <property type="entry name" value="Cyt_P450_E_grp-I"/>
</dbReference>
<evidence type="ECO:0000256" key="3">
    <source>
        <dbReference type="ARBA" id="ARBA00012109"/>
    </source>
</evidence>
<dbReference type="GO" id="GO:0008395">
    <property type="term" value="F:steroid hydroxylase activity"/>
    <property type="evidence" value="ECO:0007669"/>
    <property type="project" value="TreeGrafter"/>
</dbReference>
<evidence type="ECO:0000256" key="1">
    <source>
        <dbReference type="ARBA" id="ARBA00001971"/>
    </source>
</evidence>
<protein>
    <recommendedName>
        <fullName evidence="3">unspecific monooxygenase</fullName>
        <ecNumber evidence="3">1.14.14.1</ecNumber>
    </recommendedName>
</protein>
<comment type="caution">
    <text evidence="14">The sequence shown here is derived from an EMBL/GenBank/DDBJ whole genome shotgun (WGS) entry which is preliminary data.</text>
</comment>
<dbReference type="InterPro" id="IPR017972">
    <property type="entry name" value="Cyt_P450_CS"/>
</dbReference>
<feature type="compositionally biased region" description="Low complexity" evidence="12">
    <location>
        <begin position="62"/>
        <end position="76"/>
    </location>
</feature>
<evidence type="ECO:0000256" key="11">
    <source>
        <dbReference type="RuleBase" id="RU000461"/>
    </source>
</evidence>
<dbReference type="InterPro" id="IPR001128">
    <property type="entry name" value="Cyt_P450"/>
</dbReference>
<evidence type="ECO:0000256" key="12">
    <source>
        <dbReference type="SAM" id="MobiDB-lite"/>
    </source>
</evidence>
<reference evidence="14" key="1">
    <citation type="journal article" date="2023" name="Science">
        <title>Genome structures resolve the early diversification of teleost fishes.</title>
        <authorList>
            <person name="Parey E."/>
            <person name="Louis A."/>
            <person name="Montfort J."/>
            <person name="Bouchez O."/>
            <person name="Roques C."/>
            <person name="Iampietro C."/>
            <person name="Lluch J."/>
            <person name="Castinel A."/>
            <person name="Donnadieu C."/>
            <person name="Desvignes T."/>
            <person name="Floi Bucao C."/>
            <person name="Jouanno E."/>
            <person name="Wen M."/>
            <person name="Mejri S."/>
            <person name="Dirks R."/>
            <person name="Jansen H."/>
            <person name="Henkel C."/>
            <person name="Chen W.J."/>
            <person name="Zahm M."/>
            <person name="Cabau C."/>
            <person name="Klopp C."/>
            <person name="Thompson A.W."/>
            <person name="Robinson-Rechavi M."/>
            <person name="Braasch I."/>
            <person name="Lecointre G."/>
            <person name="Bobe J."/>
            <person name="Postlethwait J.H."/>
            <person name="Berthelot C."/>
            <person name="Roest Crollius H."/>
            <person name="Guiguen Y."/>
        </authorList>
    </citation>
    <scope>NUCLEOTIDE SEQUENCE</scope>
    <source>
        <strain evidence="14">Concon-B</strain>
    </source>
</reference>
<evidence type="ECO:0000256" key="2">
    <source>
        <dbReference type="ARBA" id="ARBA00010617"/>
    </source>
</evidence>
<evidence type="ECO:0000313" key="14">
    <source>
        <dbReference type="EMBL" id="KAJ8274246.1"/>
    </source>
</evidence>
<feature type="compositionally biased region" description="Basic and acidic residues" evidence="12">
    <location>
        <begin position="1"/>
        <end position="14"/>
    </location>
</feature>
<name>A0A9Q1DLC6_CONCO</name>
<keyword evidence="6 11" id="KW-0560">Oxidoreductase</keyword>
<dbReference type="OrthoDB" id="2789670at2759"/>
<feature type="compositionally biased region" description="Basic and acidic residues" evidence="12">
    <location>
        <begin position="119"/>
        <end position="136"/>
    </location>
</feature>
<evidence type="ECO:0000256" key="5">
    <source>
        <dbReference type="ARBA" id="ARBA00022723"/>
    </source>
</evidence>
<keyword evidence="8 11" id="KW-0503">Monooxygenase</keyword>
<keyword evidence="15" id="KW-1185">Reference proteome</keyword>
<evidence type="ECO:0000256" key="6">
    <source>
        <dbReference type="ARBA" id="ARBA00023002"/>
    </source>
</evidence>
<organism evidence="14 15">
    <name type="scientific">Conger conger</name>
    <name type="common">Conger eel</name>
    <name type="synonym">Muraena conger</name>
    <dbReference type="NCBI Taxonomy" id="82655"/>
    <lineage>
        <taxon>Eukaryota</taxon>
        <taxon>Metazoa</taxon>
        <taxon>Chordata</taxon>
        <taxon>Craniata</taxon>
        <taxon>Vertebrata</taxon>
        <taxon>Euteleostomi</taxon>
        <taxon>Actinopterygii</taxon>
        <taxon>Neopterygii</taxon>
        <taxon>Teleostei</taxon>
        <taxon>Anguilliformes</taxon>
        <taxon>Congridae</taxon>
        <taxon>Conger</taxon>
    </lineage>
</organism>
<dbReference type="PANTHER" id="PTHR24302:SF15">
    <property type="entry name" value="FATTY-ACID PEROXYGENASE"/>
    <property type="match status" value="1"/>
</dbReference>
<dbReference type="PANTHER" id="PTHR24302">
    <property type="entry name" value="CYTOCHROME P450 FAMILY 3"/>
    <property type="match status" value="1"/>
</dbReference>
<evidence type="ECO:0000313" key="15">
    <source>
        <dbReference type="Proteomes" id="UP001152803"/>
    </source>
</evidence>
<gene>
    <name evidence="14" type="ORF">COCON_G00088710</name>
</gene>
<evidence type="ECO:0000256" key="7">
    <source>
        <dbReference type="ARBA" id="ARBA00023004"/>
    </source>
</evidence>
<dbReference type="InterPro" id="IPR036396">
    <property type="entry name" value="Cyt_P450_sf"/>
</dbReference>
<dbReference type="AlphaFoldDB" id="A0A9Q1DLC6"/>
<comment type="similarity">
    <text evidence="2 11">Belongs to the cytochrome P450 family.</text>
</comment>
<dbReference type="InterPro" id="IPR050705">
    <property type="entry name" value="Cytochrome_P450_3A"/>
</dbReference>
<feature type="region of interest" description="Disordered" evidence="12">
    <location>
        <begin position="107"/>
        <end position="136"/>
    </location>
</feature>
<feature type="binding site" description="axial binding residue" evidence="10">
    <location>
        <position position="577"/>
    </location>
    <ligand>
        <name>heme</name>
        <dbReference type="ChEBI" id="CHEBI:30413"/>
    </ligand>
    <ligandPart>
        <name>Fe</name>
        <dbReference type="ChEBI" id="CHEBI:18248"/>
    </ligandPart>
</feature>
<dbReference type="EC" id="1.14.14.1" evidence="3"/>
<accession>A0A9Q1DLC6</accession>
<sequence>MNGDFRLSDSRSTDFRSQASPSPCSEIDTVGTSPSSPISVTIEHAEAHLLDDSLQHHHHLHSQQQSLQLSPHPQQLGAAGSVPRTVTSSFLIKDILGDSKPLAACAPYSTSVSSPQHAPKPEFRGNDGFRPKLEHDDDGELDKRHDLHNDFKCNAETWTLLIIFIGLLTVYGYWPYGIFKKLGIPGPKPSPFFGTILQYGKGFSQLDMSNFKMYGRLWGFYDGRQPVLSTMDTSMIKTVLVKECFSYFIDRRVFRFNGPLNDAVNNARGEEWKQKRSLISPLFSSGRIKQGIANHDEAVDVREYFGSYCLDALANIALNIDIDSLNNQNDPSVLKIKKAFVLTFENPGFFLSAIFPILNPLLEKAGLSMFPKAELAFLLSAVNKVKLDREKNVDKNPMDFLGLMLEFQLPEMAHGTNENRPIKGLTHHEILSTAVTFLAAGFETTSKSLTFLVYCLATNPDVMKRLQDEIDKVFPNKSPVTYEQLVHLEYLDMALNESQRLYPISLRVERLCTETIVVNGVTIPKGTVVTIPVYALHRDPEHWPEPECFNPERFSKENKDSMDPYAFLPFGAGPRNCIGMRLAVVLMKLAIVQVLQHFSIAACQETEISLQLDKSPLAGPVNPIKVKFVPRCRTTV</sequence>
<comment type="cofactor">
    <cofactor evidence="1 10">
        <name>heme</name>
        <dbReference type="ChEBI" id="CHEBI:30413"/>
    </cofactor>
</comment>
<keyword evidence="7 10" id="KW-0408">Iron</keyword>
<keyword evidence="4 10" id="KW-0349">Heme</keyword>
<evidence type="ECO:0000256" key="9">
    <source>
        <dbReference type="ARBA" id="ARBA00043906"/>
    </source>
</evidence>
<feature type="transmembrane region" description="Helical" evidence="13">
    <location>
        <begin position="157"/>
        <end position="174"/>
    </location>
</feature>
<dbReference type="Pfam" id="PF00067">
    <property type="entry name" value="p450"/>
    <property type="match status" value="1"/>
</dbReference>
<keyword evidence="13" id="KW-1133">Transmembrane helix</keyword>
<dbReference type="PRINTS" id="PR00463">
    <property type="entry name" value="EP450I"/>
</dbReference>
<dbReference type="GO" id="GO:0005506">
    <property type="term" value="F:iron ion binding"/>
    <property type="evidence" value="ECO:0007669"/>
    <property type="project" value="InterPro"/>
</dbReference>
<dbReference type="PRINTS" id="PR00385">
    <property type="entry name" value="P450"/>
</dbReference>
<feature type="region of interest" description="Disordered" evidence="12">
    <location>
        <begin position="56"/>
        <end position="81"/>
    </location>
</feature>
<dbReference type="Proteomes" id="UP001152803">
    <property type="component" value="Unassembled WGS sequence"/>
</dbReference>
<evidence type="ECO:0000256" key="13">
    <source>
        <dbReference type="SAM" id="Phobius"/>
    </source>
</evidence>
<dbReference type="GO" id="GO:0020037">
    <property type="term" value="F:heme binding"/>
    <property type="evidence" value="ECO:0007669"/>
    <property type="project" value="InterPro"/>
</dbReference>
<comment type="function">
    <text evidence="9">Cytochromes P450 are a group of heme-thiolate monooxygenases. They oxidize a variety of structurally unrelated compounds, including steroids, fatty acids, and xenobiotics.</text>
</comment>
<evidence type="ECO:0000256" key="8">
    <source>
        <dbReference type="ARBA" id="ARBA00023033"/>
    </source>
</evidence>
<feature type="region of interest" description="Disordered" evidence="12">
    <location>
        <begin position="1"/>
        <end position="35"/>
    </location>
</feature>
<dbReference type="Gene3D" id="1.10.630.10">
    <property type="entry name" value="Cytochrome P450"/>
    <property type="match status" value="1"/>
</dbReference>
<proteinExistence type="inferred from homology"/>
<dbReference type="PROSITE" id="PS00086">
    <property type="entry name" value="CYTOCHROME_P450"/>
    <property type="match status" value="1"/>
</dbReference>
<evidence type="ECO:0000256" key="4">
    <source>
        <dbReference type="ARBA" id="ARBA00022617"/>
    </source>
</evidence>
<dbReference type="FunFam" id="1.10.630.10:FF:000182">
    <property type="entry name" value="Cytochrome P450 3A4"/>
    <property type="match status" value="1"/>
</dbReference>
<keyword evidence="13" id="KW-0812">Transmembrane</keyword>